<evidence type="ECO:0000256" key="2">
    <source>
        <dbReference type="ARBA" id="ARBA00023163"/>
    </source>
</evidence>
<dbReference type="PROSITE" id="PS01124">
    <property type="entry name" value="HTH_ARAC_FAMILY_2"/>
    <property type="match status" value="1"/>
</dbReference>
<gene>
    <name evidence="4" type="primary">qbsA</name>
</gene>
<dbReference type="PANTHER" id="PTHR47893">
    <property type="entry name" value="REGULATORY PROTEIN PCHR"/>
    <property type="match status" value="1"/>
</dbReference>
<evidence type="ECO:0000259" key="3">
    <source>
        <dbReference type="PROSITE" id="PS01124"/>
    </source>
</evidence>
<dbReference type="GO" id="GO:0003700">
    <property type="term" value="F:DNA-binding transcription factor activity"/>
    <property type="evidence" value="ECO:0007669"/>
    <property type="project" value="InterPro"/>
</dbReference>
<keyword evidence="1" id="KW-0805">Transcription regulation</keyword>
<sequence length="267" mass="30160">MPHADLVETSHQETEQRTLVITFGLRGESEYCDQHGNRVTFKAGQTSINSFRDGRGERRFSARQDVQQLRLIVSENTLADYIGEERCAQLLCEPHAPNSGLRQLTFHANTSSSRAHIQALTQLKEINNPDKLGLRIHALSLLSEQLQILTPATATQRRLSDPEQDKLEQARQIIFTQMAQPLTNHYLCSCVGLSESRLKDGFRRYFGVTPRRCLLEARMHKAWQLLEAGRQVAEAAYSVGYSHPSNFSTAFSQFFGRTPKSVSGTRN</sequence>
<keyword evidence="2" id="KW-0804">Transcription</keyword>
<reference evidence="4" key="2">
    <citation type="journal article" date="2004" name="Mol. Microbiol.">
        <title>The Pseudomonas siderophore quinolobactin is synthesized from xanthurenic acid, an intermediate of the kynurenine pathway.</title>
        <authorList>
            <person name="Matthijs S."/>
            <person name="Baysse C."/>
            <person name="Koedam N."/>
            <person name="Tehrani K.A."/>
            <person name="Verheyden L."/>
            <person name="Budzikiewicz H."/>
            <person name="Schaefer M."/>
            <person name="Hoorelbeke B."/>
            <person name="Meyer J.-M."/>
            <person name="De Greve H."/>
            <person name="Cornelis P."/>
        </authorList>
    </citation>
    <scope>NUCLEOTIDE SEQUENCE</scope>
    <source>
        <strain evidence="4">ATCC 17400</strain>
    </source>
</reference>
<reference evidence="4" key="1">
    <citation type="submission" date="2003-04" db="EMBL/GenBank/DDBJ databases">
        <authorList>
            <person name="Matthijs S.L.C."/>
        </authorList>
    </citation>
    <scope>NUCLEOTIDE SEQUENCE</scope>
    <source>
        <strain evidence="4">ATCC 17400</strain>
    </source>
</reference>
<dbReference type="EMBL" id="AY271621">
    <property type="protein sequence ID" value="AAL65283.1"/>
    <property type="molecule type" value="Genomic_DNA"/>
</dbReference>
<dbReference type="Gene3D" id="1.10.10.60">
    <property type="entry name" value="Homeodomain-like"/>
    <property type="match status" value="1"/>
</dbReference>
<evidence type="ECO:0000256" key="1">
    <source>
        <dbReference type="ARBA" id="ARBA00023015"/>
    </source>
</evidence>
<accession>Q84HG1</accession>
<evidence type="ECO:0000313" key="4">
    <source>
        <dbReference type="EMBL" id="AAL65283.1"/>
    </source>
</evidence>
<dbReference type="InterPro" id="IPR053142">
    <property type="entry name" value="PchR_regulatory_protein"/>
</dbReference>
<protein>
    <submittedName>
        <fullName evidence="4">QbsA</fullName>
    </submittedName>
</protein>
<dbReference type="Pfam" id="PF12833">
    <property type="entry name" value="HTH_18"/>
    <property type="match status" value="1"/>
</dbReference>
<name>Q84HG1_PSEFL</name>
<dbReference type="PANTHER" id="PTHR47893:SF1">
    <property type="entry name" value="REGULATORY PROTEIN PCHR"/>
    <property type="match status" value="1"/>
</dbReference>
<dbReference type="SMART" id="SM00342">
    <property type="entry name" value="HTH_ARAC"/>
    <property type="match status" value="1"/>
</dbReference>
<dbReference type="AlphaFoldDB" id="Q84HG1"/>
<dbReference type="GO" id="GO:0043565">
    <property type="term" value="F:sequence-specific DNA binding"/>
    <property type="evidence" value="ECO:0007669"/>
    <property type="project" value="InterPro"/>
</dbReference>
<dbReference type="InterPro" id="IPR009057">
    <property type="entry name" value="Homeodomain-like_sf"/>
</dbReference>
<dbReference type="SUPFAM" id="SSF46689">
    <property type="entry name" value="Homeodomain-like"/>
    <property type="match status" value="2"/>
</dbReference>
<organism evidence="4">
    <name type="scientific">Pseudomonas fluorescens</name>
    <dbReference type="NCBI Taxonomy" id="294"/>
    <lineage>
        <taxon>Bacteria</taxon>
        <taxon>Pseudomonadati</taxon>
        <taxon>Pseudomonadota</taxon>
        <taxon>Gammaproteobacteria</taxon>
        <taxon>Pseudomonadales</taxon>
        <taxon>Pseudomonadaceae</taxon>
        <taxon>Pseudomonas</taxon>
    </lineage>
</organism>
<dbReference type="InterPro" id="IPR018060">
    <property type="entry name" value="HTH_AraC"/>
</dbReference>
<feature type="domain" description="HTH araC/xylS-type" evidence="3">
    <location>
        <begin position="168"/>
        <end position="265"/>
    </location>
</feature>
<proteinExistence type="predicted"/>